<accession>A0A7W8XSA6</accession>
<proteinExistence type="predicted"/>
<name>A0A7W8XSA6_9HYPH</name>
<feature type="chain" id="PRO_5031062018" evidence="1">
    <location>
        <begin position="35"/>
        <end position="265"/>
    </location>
</feature>
<sequence>MFNFFPPRRIAVLARLLALSFTATTTLLATSAWAAERAPGVKNIVLVHGAFADGGIWSDVIRLLQARGYHVTAVQNPLTSLADDVEATRRVLARQEGNVLLVGHSWAGAVVSQAGNAANVKGIVYLSALAPDSNESVAELLKKRDAPMESLLPDENGLVWLDDPTVFAHVMAGDVSRKRVAVLAATQQPMAAKAFGESITHAAWLDKPTWYLVTQGDNALPTHVQEWIAKHIGAKTATIKSSHMSMITHPYFVADLIAKAAREAR</sequence>
<dbReference type="Proteomes" id="UP000549882">
    <property type="component" value="Unassembled WGS sequence"/>
</dbReference>
<dbReference type="SUPFAM" id="SSF53474">
    <property type="entry name" value="alpha/beta-Hydrolases"/>
    <property type="match status" value="1"/>
</dbReference>
<organism evidence="3 4">
    <name type="scientific">Rhizobium paranaense</name>
    <dbReference type="NCBI Taxonomy" id="1650438"/>
    <lineage>
        <taxon>Bacteria</taxon>
        <taxon>Pseudomonadati</taxon>
        <taxon>Pseudomonadota</taxon>
        <taxon>Alphaproteobacteria</taxon>
        <taxon>Hyphomicrobiales</taxon>
        <taxon>Rhizobiaceae</taxon>
        <taxon>Rhizobium/Agrobacterium group</taxon>
        <taxon>Rhizobium</taxon>
    </lineage>
</organism>
<gene>
    <name evidence="3" type="ORF">GGD50_003250</name>
</gene>
<dbReference type="RefSeq" id="WP_183938318.1">
    <property type="nucleotide sequence ID" value="NZ_JACHBI010000006.1"/>
</dbReference>
<evidence type="ECO:0000313" key="4">
    <source>
        <dbReference type="Proteomes" id="UP000549882"/>
    </source>
</evidence>
<dbReference type="InterPro" id="IPR052897">
    <property type="entry name" value="Sec-Metab_Biosynth_Hydrolase"/>
</dbReference>
<dbReference type="Gene3D" id="3.40.50.1820">
    <property type="entry name" value="alpha/beta hydrolase"/>
    <property type="match status" value="1"/>
</dbReference>
<keyword evidence="4" id="KW-1185">Reference proteome</keyword>
<feature type="signal peptide" evidence="1">
    <location>
        <begin position="1"/>
        <end position="34"/>
    </location>
</feature>
<dbReference type="AlphaFoldDB" id="A0A7W8XSA6"/>
<protein>
    <submittedName>
        <fullName evidence="3">Pimeloyl-ACP methyl ester carboxylesterase</fullName>
    </submittedName>
</protein>
<keyword evidence="1" id="KW-0732">Signal</keyword>
<evidence type="ECO:0000259" key="2">
    <source>
        <dbReference type="Pfam" id="PF12697"/>
    </source>
</evidence>
<dbReference type="PANTHER" id="PTHR37017">
    <property type="entry name" value="AB HYDROLASE-1 DOMAIN-CONTAINING PROTEIN-RELATED"/>
    <property type="match status" value="1"/>
</dbReference>
<dbReference type="Pfam" id="PF12697">
    <property type="entry name" value="Abhydrolase_6"/>
    <property type="match status" value="1"/>
</dbReference>
<evidence type="ECO:0000256" key="1">
    <source>
        <dbReference type="SAM" id="SignalP"/>
    </source>
</evidence>
<dbReference type="EMBL" id="JACHBI010000006">
    <property type="protein sequence ID" value="MBB5574621.1"/>
    <property type="molecule type" value="Genomic_DNA"/>
</dbReference>
<comment type="caution">
    <text evidence="3">The sequence shown here is derived from an EMBL/GenBank/DDBJ whole genome shotgun (WGS) entry which is preliminary data.</text>
</comment>
<reference evidence="3 4" key="1">
    <citation type="submission" date="2020-08" db="EMBL/GenBank/DDBJ databases">
        <title>Genomic Encyclopedia of Type Strains, Phase IV (KMG-V): Genome sequencing to study the core and pangenomes of soil and plant-associated prokaryotes.</title>
        <authorList>
            <person name="Whitman W."/>
        </authorList>
    </citation>
    <scope>NUCLEOTIDE SEQUENCE [LARGE SCALE GENOMIC DNA]</scope>
    <source>
        <strain evidence="3 4">SEMIA 4064</strain>
    </source>
</reference>
<dbReference type="PANTHER" id="PTHR37017:SF11">
    <property type="entry name" value="ESTERASE_LIPASE_THIOESTERASE DOMAIN-CONTAINING PROTEIN"/>
    <property type="match status" value="1"/>
</dbReference>
<evidence type="ECO:0000313" key="3">
    <source>
        <dbReference type="EMBL" id="MBB5574621.1"/>
    </source>
</evidence>
<dbReference type="InterPro" id="IPR000073">
    <property type="entry name" value="AB_hydrolase_1"/>
</dbReference>
<dbReference type="InterPro" id="IPR029058">
    <property type="entry name" value="AB_hydrolase_fold"/>
</dbReference>
<feature type="domain" description="AB hydrolase-1" evidence="2">
    <location>
        <begin position="44"/>
        <end position="255"/>
    </location>
</feature>